<dbReference type="Pfam" id="PF01774">
    <property type="entry name" value="UreD"/>
    <property type="match status" value="1"/>
</dbReference>
<dbReference type="InterPro" id="IPR002669">
    <property type="entry name" value="UreD"/>
</dbReference>
<dbReference type="RefSeq" id="WP_274140592.1">
    <property type="nucleotide sequence ID" value="NZ_JAJUBB010000002.1"/>
</dbReference>
<accession>A0ABT5QHR5</accession>
<protein>
    <recommendedName>
        <fullName evidence="4">Urease accessory protein UreD</fullName>
    </recommendedName>
</protein>
<gene>
    <name evidence="4" type="primary">ureD</name>
    <name evidence="5" type="ORF">LRP49_04835</name>
</gene>
<keyword evidence="4" id="KW-0963">Cytoplasm</keyword>
<comment type="subcellular location">
    <subcellularLocation>
        <location evidence="4">Cytoplasm</location>
    </subcellularLocation>
</comment>
<comment type="function">
    <text evidence="4">Required for maturation of urease via the functional incorporation of the urease nickel metallocenter.</text>
</comment>
<comment type="caution">
    <text evidence="5">The sequence shown here is derived from an EMBL/GenBank/DDBJ whole genome shotgun (WGS) entry which is preliminary data.</text>
</comment>
<keyword evidence="3 4" id="KW-0143">Chaperone</keyword>
<dbReference type="Proteomes" id="UP001149821">
    <property type="component" value="Unassembled WGS sequence"/>
</dbReference>
<evidence type="ECO:0000256" key="4">
    <source>
        <dbReference type="HAMAP-Rule" id="MF_01384"/>
    </source>
</evidence>
<dbReference type="PANTHER" id="PTHR33643">
    <property type="entry name" value="UREASE ACCESSORY PROTEIN D"/>
    <property type="match status" value="1"/>
</dbReference>
<reference evidence="5" key="1">
    <citation type="submission" date="2021-12" db="EMBL/GenBank/DDBJ databases">
        <title>Enterovibrio ZSDZ35 sp. nov. and Enterovibrio ZSDZ42 sp. nov., isolated from coastal seawater in Qingdao.</title>
        <authorList>
            <person name="Zhang P."/>
        </authorList>
    </citation>
    <scope>NUCLEOTIDE SEQUENCE</scope>
    <source>
        <strain evidence="5">ZSDZ35</strain>
    </source>
</reference>
<evidence type="ECO:0000313" key="6">
    <source>
        <dbReference type="Proteomes" id="UP001149821"/>
    </source>
</evidence>
<evidence type="ECO:0000256" key="2">
    <source>
        <dbReference type="ARBA" id="ARBA00022988"/>
    </source>
</evidence>
<dbReference type="EMBL" id="JAJUBB010000002">
    <property type="protein sequence ID" value="MDD1780522.1"/>
    <property type="molecule type" value="Genomic_DNA"/>
</dbReference>
<keyword evidence="6" id="KW-1185">Reference proteome</keyword>
<evidence type="ECO:0000256" key="1">
    <source>
        <dbReference type="ARBA" id="ARBA00007177"/>
    </source>
</evidence>
<proteinExistence type="inferred from homology"/>
<dbReference type="PANTHER" id="PTHR33643:SF1">
    <property type="entry name" value="UREASE ACCESSORY PROTEIN D"/>
    <property type="match status" value="1"/>
</dbReference>
<organism evidence="5 6">
    <name type="scientific">Enterovibrio qingdaonensis</name>
    <dbReference type="NCBI Taxonomy" id="2899818"/>
    <lineage>
        <taxon>Bacteria</taxon>
        <taxon>Pseudomonadati</taxon>
        <taxon>Pseudomonadota</taxon>
        <taxon>Gammaproteobacteria</taxon>
        <taxon>Vibrionales</taxon>
        <taxon>Vibrionaceae</taxon>
        <taxon>Enterovibrio</taxon>
    </lineage>
</organism>
<dbReference type="HAMAP" id="MF_01384">
    <property type="entry name" value="UreD"/>
    <property type="match status" value="1"/>
</dbReference>
<evidence type="ECO:0000256" key="3">
    <source>
        <dbReference type="ARBA" id="ARBA00023186"/>
    </source>
</evidence>
<keyword evidence="2 4" id="KW-0996">Nickel insertion</keyword>
<comment type="subunit">
    <text evidence="4">UreD, UreF and UreG form a complex that acts as a GTP-hydrolysis-dependent molecular chaperone, activating the urease apoprotein by helping to assemble the nickel containing metallocenter of UreC. The UreE protein probably delivers the nickel.</text>
</comment>
<evidence type="ECO:0000313" key="5">
    <source>
        <dbReference type="EMBL" id="MDD1780522.1"/>
    </source>
</evidence>
<comment type="similarity">
    <text evidence="1 4">Belongs to the UreD family.</text>
</comment>
<name>A0ABT5QHR5_9GAMM</name>
<sequence>MQTRVAIDNVIPEREPSHGSWEAELSLGFVRQGERTVLKHRTHRGPLAVQRSLYPEGGTCHSHILHPPGGIVGGDALHVSISVDKLSQAVVTTPGATRFYRSEGRVANVSQSFTVGPDARLEFVPLENIAFPNAFLRTRTDVHLSSRSQFVGLDIWTLGQPASKAHFDQGEIDGLTKVFVDERLVICERLRVNPRVWQQDAASLRGKSVSGTLIAYGSEEDFGSVCAWWKTQEVATDMMVGLTVIDGFLVMRGLSDSTEQLFMLMANCWQQIRLHWTGELPELPRIWRT</sequence>